<dbReference type="OrthoDB" id="429813at2759"/>
<dbReference type="PROSITE" id="PS50075">
    <property type="entry name" value="CARRIER"/>
    <property type="match status" value="1"/>
</dbReference>
<dbReference type="PANTHER" id="PTHR43439:SF2">
    <property type="entry name" value="ENZYME, PUTATIVE (JCVI)-RELATED"/>
    <property type="match status" value="1"/>
</dbReference>
<keyword evidence="4" id="KW-0472">Membrane</keyword>
<dbReference type="InterPro" id="IPR051414">
    <property type="entry name" value="Adenylate-forming_Reductase"/>
</dbReference>
<keyword evidence="3" id="KW-0521">NADP</keyword>
<proteinExistence type="predicted"/>
<keyword evidence="4" id="KW-1133">Transmembrane helix</keyword>
<dbReference type="AlphaFoldDB" id="C9SWF7"/>
<dbReference type="OMA" id="YLINDIW"/>
<protein>
    <submittedName>
        <fullName evidence="6">L-aminoadipate-semialdehyde dehydrogenase</fullName>
    </submittedName>
</protein>
<dbReference type="SUPFAM" id="SSF47336">
    <property type="entry name" value="ACP-like"/>
    <property type="match status" value="1"/>
</dbReference>
<keyword evidence="1" id="KW-0596">Phosphopantetheine</keyword>
<dbReference type="Proteomes" id="UP000008698">
    <property type="component" value="Unassembled WGS sequence"/>
</dbReference>
<dbReference type="HOGENOM" id="CLU_504521_0_0_1"/>
<dbReference type="EMBL" id="DS985227">
    <property type="protein sequence ID" value="EEY23122.1"/>
    <property type="molecule type" value="Genomic_DNA"/>
</dbReference>
<dbReference type="SUPFAM" id="SSF56801">
    <property type="entry name" value="Acetyl-CoA synthetase-like"/>
    <property type="match status" value="1"/>
</dbReference>
<gene>
    <name evidence="6" type="ORF">VDBG_09232</name>
</gene>
<evidence type="ECO:0000256" key="3">
    <source>
        <dbReference type="ARBA" id="ARBA00022857"/>
    </source>
</evidence>
<keyword evidence="7" id="KW-1185">Reference proteome</keyword>
<dbReference type="InterPro" id="IPR000873">
    <property type="entry name" value="AMP-dep_synth/lig_dom"/>
</dbReference>
<dbReference type="RefSeq" id="XP_003000737.1">
    <property type="nucleotide sequence ID" value="XM_003000691.1"/>
</dbReference>
<accession>C9SWF7</accession>
<keyword evidence="4" id="KW-0812">Transmembrane</keyword>
<keyword evidence="2" id="KW-0597">Phosphoprotein</keyword>
<evidence type="ECO:0000256" key="4">
    <source>
        <dbReference type="SAM" id="Phobius"/>
    </source>
</evidence>
<dbReference type="Pfam" id="PF00550">
    <property type="entry name" value="PP-binding"/>
    <property type="match status" value="1"/>
</dbReference>
<dbReference type="PANTHER" id="PTHR43439">
    <property type="entry name" value="PHENYLACETATE-COENZYME A LIGASE"/>
    <property type="match status" value="1"/>
</dbReference>
<dbReference type="Gene3D" id="3.40.50.720">
    <property type="entry name" value="NAD(P)-binding Rossmann-like Domain"/>
    <property type="match status" value="1"/>
</dbReference>
<evidence type="ECO:0000313" key="6">
    <source>
        <dbReference type="EMBL" id="EEY23122.1"/>
    </source>
</evidence>
<organism evidence="7">
    <name type="scientific">Verticillium alfalfae (strain VaMs.102 / ATCC MYA-4576 / FGSC 10136)</name>
    <name type="common">Verticillium wilt of alfalfa</name>
    <name type="synonym">Verticillium albo-atrum</name>
    <dbReference type="NCBI Taxonomy" id="526221"/>
    <lineage>
        <taxon>Eukaryota</taxon>
        <taxon>Fungi</taxon>
        <taxon>Dikarya</taxon>
        <taxon>Ascomycota</taxon>
        <taxon>Pezizomycotina</taxon>
        <taxon>Sordariomycetes</taxon>
        <taxon>Hypocreomycetidae</taxon>
        <taxon>Glomerellales</taxon>
        <taxon>Plectosphaerellaceae</taxon>
        <taxon>Verticillium</taxon>
    </lineage>
</organism>
<evidence type="ECO:0000313" key="7">
    <source>
        <dbReference type="Proteomes" id="UP000008698"/>
    </source>
</evidence>
<dbReference type="SUPFAM" id="SSF51735">
    <property type="entry name" value="NAD(P)-binding Rossmann-fold domains"/>
    <property type="match status" value="1"/>
</dbReference>
<dbReference type="InterPro" id="IPR009081">
    <property type="entry name" value="PP-bd_ACP"/>
</dbReference>
<feature type="domain" description="Carrier" evidence="5">
    <location>
        <begin position="329"/>
        <end position="410"/>
    </location>
</feature>
<dbReference type="Pfam" id="PF23562">
    <property type="entry name" value="AMP-binding_C_3"/>
    <property type="match status" value="1"/>
</dbReference>
<dbReference type="KEGG" id="val:VDBG_09232"/>
<dbReference type="InterPro" id="IPR013120">
    <property type="entry name" value="FAR_NAD-bd"/>
</dbReference>
<dbReference type="STRING" id="526221.C9SWF7"/>
<dbReference type="Pfam" id="PF00501">
    <property type="entry name" value="AMP-binding"/>
    <property type="match status" value="1"/>
</dbReference>
<dbReference type="eggNOG" id="KOG1178">
    <property type="taxonomic scope" value="Eukaryota"/>
</dbReference>
<evidence type="ECO:0000256" key="2">
    <source>
        <dbReference type="ARBA" id="ARBA00022553"/>
    </source>
</evidence>
<name>C9SWF7_VERA1</name>
<dbReference type="InterPro" id="IPR036291">
    <property type="entry name" value="NAD(P)-bd_dom_sf"/>
</dbReference>
<reference evidence="7" key="1">
    <citation type="journal article" date="2011" name="PLoS Pathog.">
        <title>Comparative genomics yields insights into niche adaptation of plant vascular wilt pathogens.</title>
        <authorList>
            <person name="Klosterman S.J."/>
            <person name="Subbarao K.V."/>
            <person name="Kang S."/>
            <person name="Veronese P."/>
            <person name="Gold S.E."/>
            <person name="Thomma B.P.H.J."/>
            <person name="Chen Z."/>
            <person name="Henrissat B."/>
            <person name="Lee Y.-H."/>
            <person name="Park J."/>
            <person name="Garcia-Pedrajas M.D."/>
            <person name="Barbara D.J."/>
            <person name="Anchieta A."/>
            <person name="de Jonge R."/>
            <person name="Santhanam P."/>
            <person name="Maruthachalam K."/>
            <person name="Atallah Z."/>
            <person name="Amyotte S.G."/>
            <person name="Paz Z."/>
            <person name="Inderbitzin P."/>
            <person name="Hayes R.J."/>
            <person name="Heiman D.I."/>
            <person name="Young S."/>
            <person name="Zeng Q."/>
            <person name="Engels R."/>
            <person name="Galagan J."/>
            <person name="Cuomo C.A."/>
            <person name="Dobinson K.F."/>
            <person name="Ma L.-J."/>
        </authorList>
    </citation>
    <scope>NUCLEOTIDE SEQUENCE [LARGE SCALE GENOMIC DNA]</scope>
    <source>
        <strain evidence="7">VaMs.102 / ATCC MYA-4576 / FGSC 10136</strain>
    </source>
</reference>
<dbReference type="Gene3D" id="3.40.50.12780">
    <property type="entry name" value="N-terminal domain of ligase-like"/>
    <property type="match status" value="1"/>
</dbReference>
<dbReference type="Gene3D" id="1.10.1200.10">
    <property type="entry name" value="ACP-like"/>
    <property type="match status" value="1"/>
</dbReference>
<dbReference type="InterPro" id="IPR036736">
    <property type="entry name" value="ACP-like_sf"/>
</dbReference>
<evidence type="ECO:0000256" key="1">
    <source>
        <dbReference type="ARBA" id="ARBA00022450"/>
    </source>
</evidence>
<dbReference type="InterPro" id="IPR042099">
    <property type="entry name" value="ANL_N_sf"/>
</dbReference>
<dbReference type="Pfam" id="PF07993">
    <property type="entry name" value="NAD_binding_4"/>
    <property type="match status" value="1"/>
</dbReference>
<evidence type="ECO:0000259" key="5">
    <source>
        <dbReference type="PROSITE" id="PS50075"/>
    </source>
</evidence>
<sequence>MPTLVEWSGTRMLCAMPLFHAAGISIGLYGAIYFRWRIVLPFNTPISVSSVEQILDTNPVESAFLPPSILNDIAKTPASLEKLRRLQFVTTAGGPISRAAGDIINQYTPLKLSMGTTEGQLFATMPPNRNDWPYFCFARETGYSMRPESDGRFELVFERHAKFDLMQPIFVNFPGLDVWHTKDLYSQHPQNPLQWKFESRKDDLIVLSNGEKFQPSDAEDVIAGHPLVRAVCIVGTGMFQAAILVEPTPSAASSHSIDEMLRELWPVVQQCNLRLPSFAQVHRDYIRFVDEPLTRTAKGTLSRPGISQTFKFVIEDIYKQEHQPNQTLQTEVTTLQAIQQVILDAASDYIKPRPVGLNETFIEADFDSLTLLGMKRSIESRLGNNFKFELRHLYECGTLRQLADVIWDLLSQQDRQAGPGKPNRGTDLAPRMRKLLGKYQTQSQRPSPPKRVILTGSTGSVGAYLLDRLYAEDQIDEIWCLNRSQAHDKQVKSASEKGLKFDWGHRVKFLEAHLHLPSFGLADDDYELLLDKVDLIFRKT</sequence>
<feature type="transmembrane region" description="Helical" evidence="4">
    <location>
        <begin position="12"/>
        <end position="36"/>
    </location>
</feature>
<dbReference type="GeneID" id="9529098"/>